<keyword evidence="3" id="KW-1185">Reference proteome</keyword>
<reference evidence="3" key="1">
    <citation type="journal article" date="2019" name="Int. J. Syst. Evol. Microbiol.">
        <title>The Global Catalogue of Microorganisms (GCM) 10K type strain sequencing project: providing services to taxonomists for standard genome sequencing and annotation.</title>
        <authorList>
            <consortium name="The Broad Institute Genomics Platform"/>
            <consortium name="The Broad Institute Genome Sequencing Center for Infectious Disease"/>
            <person name="Wu L."/>
            <person name="Ma J."/>
        </authorList>
    </citation>
    <scope>NUCLEOTIDE SEQUENCE [LARGE SCALE GENOMIC DNA]</scope>
    <source>
        <strain evidence="3">JCM 10696</strain>
    </source>
</reference>
<feature type="domain" description="Shedu protein SduA C-terminal" evidence="1">
    <location>
        <begin position="241"/>
        <end position="391"/>
    </location>
</feature>
<accession>A0ABP4AR55</accession>
<sequence length="408" mass="45464">MAIRADFASVLQLKLVEAEAVDAKLLAGIKSAIAHLASRTGGHRRGGRKLLEILESCRRQAAEVGEWHVVRLIQDTIDYSEGRILKPVFEENYRLFQDGKRSETNRDFAARSMQSMTRWAAETSAEFLTARPDASVADLVEHFQGLAADAEVLDAPPDRPGRYRILRGRAELVVWLERIMRDRVDVEDAREAARRISLTPEAVAFLADDSEGRILLRAVELQRRAAGLVGLRSVVEDPLASESELQGALTSRHWIFGGRFIGHEPAYRRLVPGNEYDIPLVRGDGTLHVVEIKRSAGLKGPLVKEHRGAWVAAAPVHDAVSQAMDYLMGLDEHRLRIRREIGLETRRANAMVLIGHPLRHPEIPEEAINEALRTLNSHLSRIEVLTYKDLLDSAERSLALPEGDTPAG</sequence>
<dbReference type="RefSeq" id="WP_344236996.1">
    <property type="nucleotide sequence ID" value="NZ_BAAAHH010000002.1"/>
</dbReference>
<dbReference type="EMBL" id="BAAAHH010000002">
    <property type="protein sequence ID" value="GAA0940087.1"/>
    <property type="molecule type" value="Genomic_DNA"/>
</dbReference>
<protein>
    <recommendedName>
        <fullName evidence="1">Shedu protein SduA C-terminal domain-containing protein</fullName>
    </recommendedName>
</protein>
<evidence type="ECO:0000313" key="3">
    <source>
        <dbReference type="Proteomes" id="UP001500665"/>
    </source>
</evidence>
<evidence type="ECO:0000259" key="1">
    <source>
        <dbReference type="Pfam" id="PF14082"/>
    </source>
</evidence>
<name>A0ABP4AR55_9ACTN</name>
<dbReference type="InterPro" id="IPR025359">
    <property type="entry name" value="SduA_C"/>
</dbReference>
<comment type="caution">
    <text evidence="2">The sequence shown here is derived from an EMBL/GenBank/DDBJ whole genome shotgun (WGS) entry which is preliminary data.</text>
</comment>
<dbReference type="Pfam" id="PF14082">
    <property type="entry name" value="SduA_C"/>
    <property type="match status" value="1"/>
</dbReference>
<proteinExistence type="predicted"/>
<dbReference type="Proteomes" id="UP001500665">
    <property type="component" value="Unassembled WGS sequence"/>
</dbReference>
<gene>
    <name evidence="2" type="ORF">GCM10009550_09190</name>
</gene>
<evidence type="ECO:0000313" key="2">
    <source>
        <dbReference type="EMBL" id="GAA0940087.1"/>
    </source>
</evidence>
<organism evidence="2 3">
    <name type="scientific">Actinocorallia libanotica</name>
    <dbReference type="NCBI Taxonomy" id="46162"/>
    <lineage>
        <taxon>Bacteria</taxon>
        <taxon>Bacillati</taxon>
        <taxon>Actinomycetota</taxon>
        <taxon>Actinomycetes</taxon>
        <taxon>Streptosporangiales</taxon>
        <taxon>Thermomonosporaceae</taxon>
        <taxon>Actinocorallia</taxon>
    </lineage>
</organism>